<feature type="compositionally biased region" description="Basic and acidic residues" evidence="3">
    <location>
        <begin position="702"/>
        <end position="711"/>
    </location>
</feature>
<feature type="compositionally biased region" description="Polar residues" evidence="3">
    <location>
        <begin position="99"/>
        <end position="119"/>
    </location>
</feature>
<name>A0A0N0DFI6_FUSLA</name>
<accession>A0A0N0DFI6</accession>
<dbReference type="InterPro" id="IPR045138">
    <property type="entry name" value="MeCP2/MBD4"/>
</dbReference>
<dbReference type="Proteomes" id="UP000037904">
    <property type="component" value="Unassembled WGS sequence"/>
</dbReference>
<dbReference type="PANTHER" id="PTHR15074">
    <property type="entry name" value="METHYL-CPG-BINDING PROTEIN"/>
    <property type="match status" value="1"/>
</dbReference>
<protein>
    <submittedName>
        <fullName evidence="4">5-methylcytosine g t mismatch-specific dna glycosylase</fullName>
    </submittedName>
</protein>
<feature type="compositionally biased region" description="Basic and acidic residues" evidence="3">
    <location>
        <begin position="282"/>
        <end position="292"/>
    </location>
</feature>
<comment type="caution">
    <text evidence="4">The sequence shown here is derived from an EMBL/GenBank/DDBJ whole genome shotgun (WGS) entry which is preliminary data.</text>
</comment>
<dbReference type="GO" id="GO:0003677">
    <property type="term" value="F:DNA binding"/>
    <property type="evidence" value="ECO:0007669"/>
    <property type="project" value="InterPro"/>
</dbReference>
<dbReference type="EMBL" id="JXCE01000060">
    <property type="protein sequence ID" value="KPA42607.1"/>
    <property type="molecule type" value="Genomic_DNA"/>
</dbReference>
<comment type="subcellular location">
    <subcellularLocation>
        <location evidence="1">Nucleus</location>
    </subcellularLocation>
</comment>
<sequence>MSSKDQDVEAPADERPQDREKVRRSKSERKERKDRDRDRDHDRERDKDPERRRHRTSRLSKSKLGSEASDNLSHTSSRRHRHRKDRDSDEHHRRHHRTASTSDLASSDIRTSTAATSILSDRINMPYPSFSKAHSKEAIVSRDSLSLKPPTREPPEPPTAEELKARRDSGNGNPNAPPSPPPTDLDADKTAVNEETPNEPVDEESTKEESYDEETLNADLSREDIPSIQTPTDEPSASEAGLKKSKSRLSHSRSASRNEERSRVSRRSGSSSQATYVKSSHRSAEKIRRSDSRASSSSHRSVHRTSSTRSHRKYDADGPSSPSSAQDSSPRTPTQAPFPHGYPDTKRETPSVIDVEDVDSNLHSKTATPASAFGIAPPPPPPPPALDVHDMPRVDYLLQNGGLAYTAPKNFLSVLPRQNGTRPSNPPLVGTDTLFAPFHNLLDQYNTVLSKQGSIAVATGHRSVARRLLDRLENVFSRDLPPYGCTCVMCDNPHEIHDGLNWGDVLEWVSGRIELPQWPPFDLAEVGTKAAEISGDVPPRPASPVQLDPDIAEEFREHYLRQSKKVRTAVDRWLSNTGETPVPPPQDVDDETLSFAILTNLEPEDRPYFNAIMTGSKELKSSVRAPTPGHRPRTDFLIKTGLALQRLYRLQQVPRDAESATYLVKNPHTHDLLVALSNINNSEWEILVSGRFDGFLWSGADDEPHTPHSESRGPTPASSYYNTRTMSPGPRASSSFSSRNTTPFSVYSRGTTPASFVSVNTTGMPGSRQAVSNDEEMEMAAIAEIEREIYKGMETLEDAFEKLHKKAEIVRNALRQRGAGLMQNLQNRRRIDVLSGPNSGNSQSSGYERPAWAGEDDREPGSDDDWALDDIDIMPDDSASNISSSRHRRPKRRTERRTPAPINEEDED</sequence>
<feature type="compositionally biased region" description="Acidic residues" evidence="3">
    <location>
        <begin position="196"/>
        <end position="216"/>
    </location>
</feature>
<feature type="compositionally biased region" description="Basic residues" evidence="3">
    <location>
        <begin position="52"/>
        <end position="61"/>
    </location>
</feature>
<gene>
    <name evidence="4" type="ORF">FLAG1_04468</name>
</gene>
<feature type="compositionally biased region" description="Basic and acidic residues" evidence="3">
    <location>
        <begin position="1"/>
        <end position="21"/>
    </location>
</feature>
<evidence type="ECO:0000313" key="4">
    <source>
        <dbReference type="EMBL" id="KPA42607.1"/>
    </source>
</evidence>
<feature type="compositionally biased region" description="Low complexity" evidence="3">
    <location>
        <begin position="835"/>
        <end position="846"/>
    </location>
</feature>
<feature type="compositionally biased region" description="Low complexity" evidence="3">
    <location>
        <begin position="727"/>
        <end position="740"/>
    </location>
</feature>
<proteinExistence type="predicted"/>
<feature type="compositionally biased region" description="Low complexity" evidence="3">
    <location>
        <begin position="293"/>
        <end position="308"/>
    </location>
</feature>
<feature type="compositionally biased region" description="Low complexity" evidence="3">
    <location>
        <begin position="317"/>
        <end position="330"/>
    </location>
</feature>
<keyword evidence="2" id="KW-0539">Nucleus</keyword>
<keyword evidence="5" id="KW-1185">Reference proteome</keyword>
<evidence type="ECO:0000313" key="5">
    <source>
        <dbReference type="Proteomes" id="UP000037904"/>
    </source>
</evidence>
<dbReference type="PANTHER" id="PTHR15074:SF5">
    <property type="entry name" value="5-METHYLCYTOSINE G_T MISMATCH-SPECIFIC DNA GLYCOSYLASE"/>
    <property type="match status" value="1"/>
</dbReference>
<evidence type="ECO:0000256" key="1">
    <source>
        <dbReference type="ARBA" id="ARBA00004123"/>
    </source>
</evidence>
<dbReference type="AlphaFoldDB" id="A0A0N0DFI6"/>
<feature type="region of interest" description="Disordered" evidence="3">
    <location>
        <begin position="1"/>
        <end position="349"/>
    </location>
</feature>
<evidence type="ECO:0000256" key="2">
    <source>
        <dbReference type="ARBA" id="ARBA00023242"/>
    </source>
</evidence>
<feature type="compositionally biased region" description="Acidic residues" evidence="3">
    <location>
        <begin position="854"/>
        <end position="875"/>
    </location>
</feature>
<feature type="compositionally biased region" description="Basic and acidic residues" evidence="3">
    <location>
        <begin position="28"/>
        <end position="51"/>
    </location>
</feature>
<evidence type="ECO:0000256" key="3">
    <source>
        <dbReference type="SAM" id="MobiDB-lite"/>
    </source>
</evidence>
<dbReference type="GO" id="GO:0005634">
    <property type="term" value="C:nucleus"/>
    <property type="evidence" value="ECO:0007669"/>
    <property type="project" value="UniProtKB-SubCell"/>
</dbReference>
<feature type="region of interest" description="Disordered" evidence="3">
    <location>
        <begin position="702"/>
        <end position="740"/>
    </location>
</feature>
<feature type="compositionally biased region" description="Basic and acidic residues" evidence="3">
    <location>
        <begin position="150"/>
        <end position="169"/>
    </location>
</feature>
<feature type="compositionally biased region" description="Basic residues" evidence="3">
    <location>
        <begin position="885"/>
        <end position="895"/>
    </location>
</feature>
<dbReference type="OrthoDB" id="5373744at2759"/>
<reference evidence="4 5" key="1">
    <citation type="submission" date="2015-04" db="EMBL/GenBank/DDBJ databases">
        <title>The draft genome sequence of Fusarium langsethiae, a T-2/HT-2 mycotoxin producer.</title>
        <authorList>
            <person name="Lysoe E."/>
            <person name="Divon H.H."/>
            <person name="Terzi V."/>
            <person name="Orru L."/>
            <person name="Lamontanara A."/>
            <person name="Kolseth A.-K."/>
            <person name="Frandsen R.J."/>
            <person name="Nielsen K."/>
            <person name="Thrane U."/>
        </authorList>
    </citation>
    <scope>NUCLEOTIDE SEQUENCE [LARGE SCALE GENOMIC DNA]</scope>
    <source>
        <strain evidence="4 5">Fl201059</strain>
    </source>
</reference>
<feature type="region of interest" description="Disordered" evidence="3">
    <location>
        <begin position="828"/>
        <end position="908"/>
    </location>
</feature>
<feature type="compositionally biased region" description="Polar residues" evidence="3">
    <location>
        <begin position="716"/>
        <end position="726"/>
    </location>
</feature>
<organism evidence="4 5">
    <name type="scientific">Fusarium langsethiae</name>
    <dbReference type="NCBI Taxonomy" id="179993"/>
    <lineage>
        <taxon>Eukaryota</taxon>
        <taxon>Fungi</taxon>
        <taxon>Dikarya</taxon>
        <taxon>Ascomycota</taxon>
        <taxon>Pezizomycotina</taxon>
        <taxon>Sordariomycetes</taxon>
        <taxon>Hypocreomycetidae</taxon>
        <taxon>Hypocreales</taxon>
        <taxon>Nectriaceae</taxon>
        <taxon>Fusarium</taxon>
    </lineage>
</organism>